<feature type="transmembrane region" description="Helical" evidence="7">
    <location>
        <begin position="167"/>
        <end position="189"/>
    </location>
</feature>
<dbReference type="PANTHER" id="PTHR31272">
    <property type="entry name" value="CYTOCHROME C-TYPE BIOGENESIS PROTEIN HI_1454-RELATED"/>
    <property type="match status" value="1"/>
</dbReference>
<evidence type="ECO:0000259" key="8">
    <source>
        <dbReference type="Pfam" id="PF02683"/>
    </source>
</evidence>
<evidence type="ECO:0000256" key="7">
    <source>
        <dbReference type="SAM" id="Phobius"/>
    </source>
</evidence>
<evidence type="ECO:0000313" key="9">
    <source>
        <dbReference type="EMBL" id="AQQ70011.1"/>
    </source>
</evidence>
<feature type="transmembrane region" description="Helical" evidence="7">
    <location>
        <begin position="60"/>
        <end position="82"/>
    </location>
</feature>
<comment type="subcellular location">
    <subcellularLocation>
        <location evidence="1">Membrane</location>
        <topology evidence="1">Multi-pass membrane protein</topology>
    </subcellularLocation>
</comment>
<dbReference type="GO" id="GO:0017004">
    <property type="term" value="P:cytochrome complex assembly"/>
    <property type="evidence" value="ECO:0007669"/>
    <property type="project" value="UniProtKB-KW"/>
</dbReference>
<gene>
    <name evidence="9" type="ORF">SMSP2_00348</name>
</gene>
<evidence type="ECO:0000256" key="4">
    <source>
        <dbReference type="ARBA" id="ARBA00022748"/>
    </source>
</evidence>
<keyword evidence="5 7" id="KW-1133">Transmembrane helix</keyword>
<dbReference type="OrthoDB" id="9809733at2"/>
<keyword evidence="6 7" id="KW-0472">Membrane</keyword>
<protein>
    <submittedName>
        <fullName evidence="9">Thiol:disulfide interchange protein</fullName>
    </submittedName>
</protein>
<comment type="similarity">
    <text evidence="2">Belongs to the DsbD family.</text>
</comment>
<dbReference type="InterPro" id="IPR051790">
    <property type="entry name" value="Cytochrome_c-biogenesis_DsbD"/>
</dbReference>
<feature type="transmembrane region" description="Helical" evidence="7">
    <location>
        <begin position="15"/>
        <end position="48"/>
    </location>
</feature>
<dbReference type="Proteomes" id="UP000188181">
    <property type="component" value="Chromosome"/>
</dbReference>
<evidence type="ECO:0000256" key="6">
    <source>
        <dbReference type="ARBA" id="ARBA00023136"/>
    </source>
</evidence>
<feature type="transmembrane region" description="Helical" evidence="7">
    <location>
        <begin position="132"/>
        <end position="161"/>
    </location>
</feature>
<evidence type="ECO:0000256" key="2">
    <source>
        <dbReference type="ARBA" id="ARBA00006143"/>
    </source>
</evidence>
<dbReference type="InterPro" id="IPR003834">
    <property type="entry name" value="Cyt_c_assmbl_TM_dom"/>
</dbReference>
<dbReference type="RefSeq" id="WP_146682306.1">
    <property type="nucleotide sequence ID" value="NZ_CP019646.1"/>
</dbReference>
<evidence type="ECO:0000256" key="3">
    <source>
        <dbReference type="ARBA" id="ARBA00022692"/>
    </source>
</evidence>
<keyword evidence="10" id="KW-1185">Reference proteome</keyword>
<dbReference type="GO" id="GO:0016020">
    <property type="term" value="C:membrane"/>
    <property type="evidence" value="ECO:0007669"/>
    <property type="project" value="UniProtKB-SubCell"/>
</dbReference>
<evidence type="ECO:0000256" key="1">
    <source>
        <dbReference type="ARBA" id="ARBA00004141"/>
    </source>
</evidence>
<dbReference type="KEGG" id="pbas:SMSP2_00348"/>
<keyword evidence="3 7" id="KW-0812">Transmembrane</keyword>
<dbReference type="Pfam" id="PF02683">
    <property type="entry name" value="DsbD_TM"/>
    <property type="match status" value="1"/>
</dbReference>
<organism evidence="9 10">
    <name type="scientific">Limihaloglobus sulfuriphilus</name>
    <dbReference type="NCBI Taxonomy" id="1851148"/>
    <lineage>
        <taxon>Bacteria</taxon>
        <taxon>Pseudomonadati</taxon>
        <taxon>Planctomycetota</taxon>
        <taxon>Phycisphaerae</taxon>
        <taxon>Sedimentisphaerales</taxon>
        <taxon>Sedimentisphaeraceae</taxon>
        <taxon>Limihaloglobus</taxon>
    </lineage>
</organism>
<feature type="domain" description="Cytochrome C biogenesis protein transmembrane" evidence="8">
    <location>
        <begin position="18"/>
        <end position="228"/>
    </location>
</feature>
<evidence type="ECO:0000313" key="10">
    <source>
        <dbReference type="Proteomes" id="UP000188181"/>
    </source>
</evidence>
<keyword evidence="4" id="KW-0201">Cytochrome c-type biogenesis</keyword>
<dbReference type="PANTHER" id="PTHR31272:SF6">
    <property type="entry name" value="CYTOCHROME C-TYPE BIOGENESIS CCDA-LIKE CHLOROPLASTIC PROTEIN"/>
    <property type="match status" value="1"/>
</dbReference>
<reference evidence="10" key="1">
    <citation type="submission" date="2017-02" db="EMBL/GenBank/DDBJ databases">
        <title>Comparative genomics and description of representatives of a novel lineage of planctomycetes thriving in anoxic sediments.</title>
        <authorList>
            <person name="Spring S."/>
            <person name="Bunk B."/>
            <person name="Sproer C."/>
        </authorList>
    </citation>
    <scope>NUCLEOTIDE SEQUENCE [LARGE SCALE GENOMIC DNA]</scope>
    <source>
        <strain evidence="10">SM-Chi-D1</strain>
    </source>
</reference>
<feature type="transmembrane region" description="Helical" evidence="7">
    <location>
        <begin position="210"/>
        <end position="229"/>
    </location>
</feature>
<feature type="transmembrane region" description="Helical" evidence="7">
    <location>
        <begin position="94"/>
        <end position="111"/>
    </location>
</feature>
<dbReference type="STRING" id="1851148.SMSP2_00348"/>
<proteinExistence type="inferred from homology"/>
<sequence length="232" mass="24925">MQEIFTQLTQAVEGAWYLAVAASFIWGILSIILSPCHLASIPLIIGFIDGQGRISTKRAFWISTVFSVGILITIGLIGAVTAAAGRMMGDVGRYGNYFVAVIFFVVGLHLLDVIPNPFSGPGQVGMKRKGMLAAFILGLIFGVALGPCTFAYMAPMLAIAFREASESMMYGVLLILAYGIGHCGVIVFAGTFTEVVQRYMNWNEKSKGAVILKKICGLLVILGGLWMIYTAP</sequence>
<name>A0A1Q2MBF6_9BACT</name>
<dbReference type="AlphaFoldDB" id="A0A1Q2MBF6"/>
<evidence type="ECO:0000256" key="5">
    <source>
        <dbReference type="ARBA" id="ARBA00022989"/>
    </source>
</evidence>
<dbReference type="EMBL" id="CP019646">
    <property type="protein sequence ID" value="AQQ70011.1"/>
    <property type="molecule type" value="Genomic_DNA"/>
</dbReference>
<accession>A0A1Q2MBF6</accession>